<organism evidence="3 4">
    <name type="scientific">Microcebus murinus</name>
    <name type="common">Gray mouse lemur</name>
    <name type="synonym">Lemur murinus</name>
    <dbReference type="NCBI Taxonomy" id="30608"/>
    <lineage>
        <taxon>Eukaryota</taxon>
        <taxon>Metazoa</taxon>
        <taxon>Chordata</taxon>
        <taxon>Craniata</taxon>
        <taxon>Vertebrata</taxon>
        <taxon>Euteleostomi</taxon>
        <taxon>Mammalia</taxon>
        <taxon>Eutheria</taxon>
        <taxon>Euarchontoglires</taxon>
        <taxon>Primates</taxon>
        <taxon>Strepsirrhini</taxon>
        <taxon>Lemuriformes</taxon>
        <taxon>Cheirogaleidae</taxon>
        <taxon>Microcebus</taxon>
    </lineage>
</organism>
<evidence type="ECO:0000259" key="2">
    <source>
        <dbReference type="PROSITE" id="PS50042"/>
    </source>
</evidence>
<dbReference type="EMBL" id="ABDC03013122">
    <property type="status" value="NOT_ANNOTATED_CDS"/>
    <property type="molecule type" value="Genomic_DNA"/>
</dbReference>
<evidence type="ECO:0000256" key="1">
    <source>
        <dbReference type="SAM" id="MobiDB-lite"/>
    </source>
</evidence>
<sequence length="435" mass="49965">MPMSSLPAAILSHMIAINNVPPPPIRNIPNLKISKHINYSHLNALCYIRGLQRRGSIYDTLPAHEVFMKQYPKIFLRKKTRLPKLFKEEEQRKADKDTEESLSQEPGESHNIADHLKKAHGGLTLDERKQFMENLVAFLAIIKKLPIHRTPHEHKTVLKMLKTIPDLTSQLSYEHLKTLSKNVISETWVKGSTVIANDGFYIILKGSAQIQINVQKNMLEEDDSTTSLISQNFYNTNFKEDLRNSVRAEMNLPLPGLMLKRWSTFGSLEIKPAIEAQEFSVLTLDDCEMIKIPANDYKKLKSEKRKLENIRKLKLIRKCPFYEEWPTLSIYELTALIKWKKFPPGHVIVESGNVISFVGYVNSGYCNIYRTIIGFMKLQPKKVKKRQKCVYMGELKERESFGEISVLLQVPFTCTIIAGKEVELAIIEDKDILVA</sequence>
<reference evidence="3" key="3">
    <citation type="submission" date="2025-09" db="UniProtKB">
        <authorList>
            <consortium name="Ensembl"/>
        </authorList>
    </citation>
    <scope>IDENTIFICATION</scope>
</reference>
<evidence type="ECO:0000313" key="3">
    <source>
        <dbReference type="Ensembl" id="ENSMICP00000041111.1"/>
    </source>
</evidence>
<dbReference type="GeneTree" id="ENSGT00390000001688"/>
<dbReference type="Pfam" id="PF00027">
    <property type="entry name" value="cNMP_binding"/>
    <property type="match status" value="1"/>
</dbReference>
<dbReference type="InterPro" id="IPR000595">
    <property type="entry name" value="cNMP-bd_dom"/>
</dbReference>
<dbReference type="EMBL" id="ABDC03013121">
    <property type="status" value="NOT_ANNOTATED_CDS"/>
    <property type="molecule type" value="Genomic_DNA"/>
</dbReference>
<dbReference type="PANTHER" id="PTHR23011">
    <property type="entry name" value="CYCLIC NUCLEOTIDE-BINDING DOMAIN CONTAINING PROTEIN"/>
    <property type="match status" value="1"/>
</dbReference>
<name>A0A8C6EFP8_MICMU</name>
<dbReference type="SUPFAM" id="SSF51206">
    <property type="entry name" value="cAMP-binding domain-like"/>
    <property type="match status" value="2"/>
</dbReference>
<protein>
    <submittedName>
        <fullName evidence="3">Cyclic nucleotide binding domain containing 1</fullName>
    </submittedName>
</protein>
<dbReference type="InterPro" id="IPR014710">
    <property type="entry name" value="RmlC-like_jellyroll"/>
</dbReference>
<dbReference type="EMBL" id="ABDC03013123">
    <property type="status" value="NOT_ANNOTATED_CDS"/>
    <property type="molecule type" value="Genomic_DNA"/>
</dbReference>
<reference evidence="3" key="1">
    <citation type="submission" date="2016-12" db="EMBL/GenBank/DDBJ databases">
        <title>Mouse lemur reference genome and diversity panel.</title>
        <authorList>
            <person name="Harris R."/>
            <person name="Larsen P."/>
            <person name="Liu Y."/>
            <person name="Hughes D.S."/>
            <person name="Murali S."/>
            <person name="Raveendran M."/>
            <person name="Korchina V."/>
            <person name="Wang M."/>
            <person name="Jhangiani S."/>
            <person name="Bandaranaike D."/>
            <person name="Bellair M."/>
            <person name="Blankenburg K."/>
            <person name="Chao H."/>
            <person name="Dahdouli M."/>
            <person name="Dinh H."/>
            <person name="Doddapaneni H."/>
            <person name="English A."/>
            <person name="Firestine M."/>
            <person name="Gnanaolivu R."/>
            <person name="Gross S."/>
            <person name="Hernandez B."/>
            <person name="Javaid M."/>
            <person name="Jayaseelan J."/>
            <person name="Jones J."/>
            <person name="Khan Z."/>
            <person name="Kovar C."/>
            <person name="Kurapati P."/>
            <person name="Le B."/>
            <person name="Lee S."/>
            <person name="Li M."/>
            <person name="Mathew T."/>
            <person name="Narasimhan A."/>
            <person name="Ngo D."/>
            <person name="Nguyen L."/>
            <person name="Okwuonu G."/>
            <person name="Ongeri F."/>
            <person name="Osuji N."/>
            <person name="Pu L.-L."/>
            <person name="Puazo M."/>
            <person name="Quiroz J."/>
            <person name="Raj R."/>
            <person name="Rajbhandari K."/>
            <person name="Reid J.G."/>
            <person name="Santibanez J."/>
            <person name="Sexton D."/>
            <person name="Skinner E."/>
            <person name="Vee V."/>
            <person name="Weissenberger G."/>
            <person name="Wu Y."/>
            <person name="Xin Y."/>
            <person name="Han Y."/>
            <person name="Campbell C."/>
            <person name="Brown A."/>
            <person name="Sullivan B."/>
            <person name="Shelton J."/>
            <person name="Brown S."/>
            <person name="Dudchenko O."/>
            <person name="Machol I."/>
            <person name="Durand N."/>
            <person name="Shamim M."/>
            <person name="Lieberman A."/>
            <person name="Muzny D.M."/>
            <person name="Richards S."/>
            <person name="Yoder A."/>
            <person name="Worley K.C."/>
            <person name="Rogers J."/>
            <person name="Gibbs R.A."/>
        </authorList>
    </citation>
    <scope>NUCLEOTIDE SEQUENCE [LARGE SCALE GENOMIC DNA]</scope>
</reference>
<dbReference type="Ensembl" id="ENSMICT00000056960.2">
    <property type="protein sequence ID" value="ENSMICP00000041111.1"/>
    <property type="gene ID" value="ENSMICG00000040425.2"/>
</dbReference>
<feature type="domain" description="Cyclic nucleotide-binding" evidence="2">
    <location>
        <begin position="321"/>
        <end position="428"/>
    </location>
</feature>
<keyword evidence="4" id="KW-1185">Reference proteome</keyword>
<feature type="region of interest" description="Disordered" evidence="1">
    <location>
        <begin position="87"/>
        <end position="109"/>
    </location>
</feature>
<feature type="compositionally biased region" description="Basic and acidic residues" evidence="1">
    <location>
        <begin position="87"/>
        <end position="96"/>
    </location>
</feature>
<evidence type="ECO:0000313" key="4">
    <source>
        <dbReference type="Proteomes" id="UP000694394"/>
    </source>
</evidence>
<accession>A0A8C6EFP8</accession>
<dbReference type="PROSITE" id="PS50042">
    <property type="entry name" value="CNMP_BINDING_3"/>
    <property type="match status" value="1"/>
</dbReference>
<dbReference type="Gene3D" id="2.60.120.10">
    <property type="entry name" value="Jelly Rolls"/>
    <property type="match status" value="2"/>
</dbReference>
<dbReference type="InterPro" id="IPR018490">
    <property type="entry name" value="cNMP-bd_dom_sf"/>
</dbReference>
<dbReference type="CDD" id="cd00038">
    <property type="entry name" value="CAP_ED"/>
    <property type="match status" value="1"/>
</dbReference>
<reference evidence="3" key="2">
    <citation type="submission" date="2025-08" db="UniProtKB">
        <authorList>
            <consortium name="Ensembl"/>
        </authorList>
    </citation>
    <scope>IDENTIFICATION</scope>
</reference>
<gene>
    <name evidence="3" type="primary">CNBD1</name>
</gene>
<dbReference type="Proteomes" id="UP000694394">
    <property type="component" value="Chromosome 9"/>
</dbReference>
<dbReference type="EMBL" id="ABDC03013124">
    <property type="status" value="NOT_ANNOTATED_CDS"/>
    <property type="molecule type" value="Genomic_DNA"/>
</dbReference>
<proteinExistence type="predicted"/>
<dbReference type="AlphaFoldDB" id="A0A8C6EFP8"/>
<dbReference type="PANTHER" id="PTHR23011:SF32">
    <property type="entry name" value="CYCLIC NUCLEOTIDE-BINDING DOMAIN-CONTAINING PROTEIN 1"/>
    <property type="match status" value="1"/>
</dbReference>